<dbReference type="PANTHER" id="PTHR38009">
    <property type="entry name" value="CONSERVED HYPOTHETICAL PHAGE TAIL PROTEIN"/>
    <property type="match status" value="1"/>
</dbReference>
<gene>
    <name evidence="1" type="ORF">DB30_02513</name>
</gene>
<sequence>MPVQQFTVTANRIDPYKNFKFRVRFDDKVVAGVSKVSALKRSTEVVSHREGNDLSTPRLSPGASKFEAITLERGLTFAPEFQDWASKVYSNEGDGAVSLAGLRKNLTIEMLNLQGEIVRQYQIFRCWVSEYTALPELDANANAIAFETIVIQNEGFVRIDLDEPAEF</sequence>
<dbReference type="AlphaFoldDB" id="A0A0C2D8E1"/>
<dbReference type="Pfam" id="PF06841">
    <property type="entry name" value="Phage_T4_gp19"/>
    <property type="match status" value="1"/>
</dbReference>
<dbReference type="EMBL" id="JMCC02000018">
    <property type="protein sequence ID" value="KIG17890.1"/>
    <property type="molecule type" value="Genomic_DNA"/>
</dbReference>
<organism evidence="1 2">
    <name type="scientific">Enhygromyxa salina</name>
    <dbReference type="NCBI Taxonomy" id="215803"/>
    <lineage>
        <taxon>Bacteria</taxon>
        <taxon>Pseudomonadati</taxon>
        <taxon>Myxococcota</taxon>
        <taxon>Polyangia</taxon>
        <taxon>Nannocystales</taxon>
        <taxon>Nannocystaceae</taxon>
        <taxon>Enhygromyxa</taxon>
    </lineage>
</organism>
<protein>
    <recommendedName>
        <fullName evidence="3">T4-like virus tail tube protein gp19</fullName>
    </recommendedName>
</protein>
<reference evidence="1 2" key="1">
    <citation type="submission" date="2014-12" db="EMBL/GenBank/DDBJ databases">
        <title>Genome assembly of Enhygromyxa salina DSM 15201.</title>
        <authorList>
            <person name="Sharma G."/>
            <person name="Subramanian S."/>
        </authorList>
    </citation>
    <scope>NUCLEOTIDE SEQUENCE [LARGE SCALE GENOMIC DNA]</scope>
    <source>
        <strain evidence="1 2">DSM 15201</strain>
    </source>
</reference>
<evidence type="ECO:0008006" key="3">
    <source>
        <dbReference type="Google" id="ProtNLM"/>
    </source>
</evidence>
<dbReference type="Proteomes" id="UP000031599">
    <property type="component" value="Unassembled WGS sequence"/>
</dbReference>
<dbReference type="NCBIfam" id="TIGR02241">
    <property type="entry name" value="conserved hypothetical phage tail region protein"/>
    <property type="match status" value="1"/>
</dbReference>
<proteinExistence type="predicted"/>
<dbReference type="PANTHER" id="PTHR38009:SF1">
    <property type="entry name" value="CONSERVED HYPOTHETICAL PHAGE TAIL PROTEIN"/>
    <property type="match status" value="1"/>
</dbReference>
<dbReference type="GO" id="GO:0005198">
    <property type="term" value="F:structural molecule activity"/>
    <property type="evidence" value="ECO:0007669"/>
    <property type="project" value="InterPro"/>
</dbReference>
<dbReference type="InterPro" id="IPR011747">
    <property type="entry name" value="CHP02241"/>
</dbReference>
<accession>A0A0C2D8E1</accession>
<dbReference type="InterPro" id="IPR010667">
    <property type="entry name" value="Phage_T4_Gp19"/>
</dbReference>
<comment type="caution">
    <text evidence="1">The sequence shown here is derived from an EMBL/GenBank/DDBJ whole genome shotgun (WGS) entry which is preliminary data.</text>
</comment>
<evidence type="ECO:0000313" key="1">
    <source>
        <dbReference type="EMBL" id="KIG17890.1"/>
    </source>
</evidence>
<evidence type="ECO:0000313" key="2">
    <source>
        <dbReference type="Proteomes" id="UP000031599"/>
    </source>
</evidence>
<name>A0A0C2D8E1_9BACT</name>
<dbReference type="RefSeq" id="WP_052547802.1">
    <property type="nucleotide sequence ID" value="NZ_JMCC02000018.1"/>
</dbReference>